<dbReference type="CDD" id="cd00051">
    <property type="entry name" value="EFh"/>
    <property type="match status" value="2"/>
</dbReference>
<accession>A0A2T7PZD6</accession>
<dbReference type="GO" id="GO:0005509">
    <property type="term" value="F:calcium ion binding"/>
    <property type="evidence" value="ECO:0007669"/>
    <property type="project" value="InterPro"/>
</dbReference>
<dbReference type="PROSITE" id="PS00018">
    <property type="entry name" value="EF_HAND_1"/>
    <property type="match status" value="3"/>
</dbReference>
<evidence type="ECO:0000313" key="4">
    <source>
        <dbReference type="EMBL" id="PVD38784.1"/>
    </source>
</evidence>
<dbReference type="OrthoDB" id="26525at2759"/>
<dbReference type="FunFam" id="1.10.238.10:FF:000178">
    <property type="entry name" value="Calmodulin-2 A"/>
    <property type="match status" value="1"/>
</dbReference>
<proteinExistence type="predicted"/>
<dbReference type="PANTHER" id="PTHR23048:SF0">
    <property type="entry name" value="CALMODULIN LIKE 3"/>
    <property type="match status" value="1"/>
</dbReference>
<evidence type="ECO:0000259" key="3">
    <source>
        <dbReference type="PROSITE" id="PS50222"/>
    </source>
</evidence>
<feature type="domain" description="EF-hand" evidence="3">
    <location>
        <begin position="76"/>
        <end position="111"/>
    </location>
</feature>
<dbReference type="STRING" id="400727.A0A2T7PZD6"/>
<dbReference type="EMBL" id="PZQS01000001">
    <property type="protein sequence ID" value="PVD38784.1"/>
    <property type="molecule type" value="Genomic_DNA"/>
</dbReference>
<dbReference type="InterPro" id="IPR050230">
    <property type="entry name" value="CALM/Myosin/TropC-like"/>
</dbReference>
<dbReference type="AlphaFoldDB" id="A0A2T7PZD6"/>
<feature type="domain" description="EF-hand" evidence="3">
    <location>
        <begin position="39"/>
        <end position="74"/>
    </location>
</feature>
<sequence>MYAATTEFKEAFSLFDKDGDGTITTSELGTVMRSLGQNPTEAELQDMINEVDADGNGTIDFEEFLHMMARKMKDTDSEEELREAFRVFDKDGNGFISAAELRHVMTNLGEKLTDEEVDEMIKEADLDGDGMVNYEGEHVPYPQTSHLTGR</sequence>
<dbReference type="SMART" id="SM00054">
    <property type="entry name" value="EFh"/>
    <property type="match status" value="4"/>
</dbReference>
<dbReference type="InterPro" id="IPR002048">
    <property type="entry name" value="EF_hand_dom"/>
</dbReference>
<dbReference type="Pfam" id="PF13499">
    <property type="entry name" value="EF-hand_7"/>
    <property type="match status" value="2"/>
</dbReference>
<dbReference type="SUPFAM" id="SSF47473">
    <property type="entry name" value="EF-hand"/>
    <property type="match status" value="1"/>
</dbReference>
<evidence type="ECO:0000256" key="1">
    <source>
        <dbReference type="ARBA" id="ARBA00022737"/>
    </source>
</evidence>
<evidence type="ECO:0000313" key="5">
    <source>
        <dbReference type="Proteomes" id="UP000245119"/>
    </source>
</evidence>
<reference evidence="4 5" key="1">
    <citation type="submission" date="2018-04" db="EMBL/GenBank/DDBJ databases">
        <title>The genome of golden apple snail Pomacea canaliculata provides insight into stress tolerance and invasive adaptation.</title>
        <authorList>
            <person name="Liu C."/>
            <person name="Liu B."/>
            <person name="Ren Y."/>
            <person name="Zhang Y."/>
            <person name="Wang H."/>
            <person name="Li S."/>
            <person name="Jiang F."/>
            <person name="Yin L."/>
            <person name="Zhang G."/>
            <person name="Qian W."/>
            <person name="Fan W."/>
        </authorList>
    </citation>
    <scope>NUCLEOTIDE SEQUENCE [LARGE SCALE GENOMIC DNA]</scope>
    <source>
        <strain evidence="4">SZHN2017</strain>
        <tissue evidence="4">Muscle</tissue>
    </source>
</reference>
<dbReference type="Gene3D" id="1.10.238.10">
    <property type="entry name" value="EF-hand"/>
    <property type="match status" value="2"/>
</dbReference>
<keyword evidence="2" id="KW-0106">Calcium</keyword>
<dbReference type="PROSITE" id="PS50222">
    <property type="entry name" value="EF_HAND_2"/>
    <property type="match status" value="3"/>
</dbReference>
<dbReference type="InterPro" id="IPR018247">
    <property type="entry name" value="EF_Hand_1_Ca_BS"/>
</dbReference>
<organism evidence="4 5">
    <name type="scientific">Pomacea canaliculata</name>
    <name type="common">Golden apple snail</name>
    <dbReference type="NCBI Taxonomy" id="400727"/>
    <lineage>
        <taxon>Eukaryota</taxon>
        <taxon>Metazoa</taxon>
        <taxon>Spiralia</taxon>
        <taxon>Lophotrochozoa</taxon>
        <taxon>Mollusca</taxon>
        <taxon>Gastropoda</taxon>
        <taxon>Caenogastropoda</taxon>
        <taxon>Architaenioglossa</taxon>
        <taxon>Ampullarioidea</taxon>
        <taxon>Ampullariidae</taxon>
        <taxon>Pomacea</taxon>
    </lineage>
</organism>
<dbReference type="GO" id="GO:0016460">
    <property type="term" value="C:myosin II complex"/>
    <property type="evidence" value="ECO:0007669"/>
    <property type="project" value="TreeGrafter"/>
</dbReference>
<evidence type="ECO:0000256" key="2">
    <source>
        <dbReference type="ARBA" id="ARBA00022837"/>
    </source>
</evidence>
<protein>
    <recommendedName>
        <fullName evidence="3">EF-hand domain-containing protein</fullName>
    </recommendedName>
</protein>
<gene>
    <name evidence="4" type="ORF">C0Q70_01407</name>
</gene>
<keyword evidence="1" id="KW-0677">Repeat</keyword>
<keyword evidence="5" id="KW-1185">Reference proteome</keyword>
<name>A0A2T7PZD6_POMCA</name>
<dbReference type="Proteomes" id="UP000245119">
    <property type="component" value="Linkage Group LG1"/>
</dbReference>
<dbReference type="InterPro" id="IPR011992">
    <property type="entry name" value="EF-hand-dom_pair"/>
</dbReference>
<feature type="domain" description="EF-hand" evidence="3">
    <location>
        <begin position="3"/>
        <end position="38"/>
    </location>
</feature>
<comment type="caution">
    <text evidence="4">The sequence shown here is derived from an EMBL/GenBank/DDBJ whole genome shotgun (WGS) entry which is preliminary data.</text>
</comment>
<dbReference type="PANTHER" id="PTHR23048">
    <property type="entry name" value="MYOSIN LIGHT CHAIN 1, 3"/>
    <property type="match status" value="1"/>
</dbReference>